<evidence type="ECO:0000256" key="1">
    <source>
        <dbReference type="ARBA" id="ARBA00004651"/>
    </source>
</evidence>
<evidence type="ECO:0000256" key="5">
    <source>
        <dbReference type="ARBA" id="ARBA00022989"/>
    </source>
</evidence>
<keyword evidence="2" id="KW-0813">Transport</keyword>
<evidence type="ECO:0000256" key="6">
    <source>
        <dbReference type="ARBA" id="ARBA00023136"/>
    </source>
</evidence>
<feature type="transmembrane region" description="Helical" evidence="8">
    <location>
        <begin position="60"/>
        <end position="81"/>
    </location>
</feature>
<dbReference type="RefSeq" id="WP_109282258.1">
    <property type="nucleotide sequence ID" value="NZ_JBFAUK010000019.1"/>
</dbReference>
<dbReference type="Proteomes" id="UP001552594">
    <property type="component" value="Unassembled WGS sequence"/>
</dbReference>
<dbReference type="PANTHER" id="PTHR42718:SF46">
    <property type="entry name" value="BLR6921 PROTEIN"/>
    <property type="match status" value="1"/>
</dbReference>
<reference evidence="10 11" key="1">
    <citation type="submission" date="2024-06" db="EMBL/GenBank/DDBJ databases">
        <title>The Natural Products Discovery Center: Release of the First 8490 Sequenced Strains for Exploring Actinobacteria Biosynthetic Diversity.</title>
        <authorList>
            <person name="Kalkreuter E."/>
            <person name="Kautsar S.A."/>
            <person name="Yang D."/>
            <person name="Bader C.D."/>
            <person name="Teijaro C.N."/>
            <person name="Fluegel L."/>
            <person name="Davis C.M."/>
            <person name="Simpson J.R."/>
            <person name="Lauterbach L."/>
            <person name="Steele A.D."/>
            <person name="Gui C."/>
            <person name="Meng S."/>
            <person name="Li G."/>
            <person name="Viehrig K."/>
            <person name="Ye F."/>
            <person name="Su P."/>
            <person name="Kiefer A.F."/>
            <person name="Nichols A."/>
            <person name="Cepeda A.J."/>
            <person name="Yan W."/>
            <person name="Fan B."/>
            <person name="Jiang Y."/>
            <person name="Adhikari A."/>
            <person name="Zheng C.-J."/>
            <person name="Schuster L."/>
            <person name="Cowan T.M."/>
            <person name="Smanski M.J."/>
            <person name="Chevrette M.G."/>
            <person name="De Carvalho L.P.S."/>
            <person name="Shen B."/>
        </authorList>
    </citation>
    <scope>NUCLEOTIDE SEQUENCE [LARGE SCALE GENOMIC DNA]</scope>
    <source>
        <strain evidence="10 11">NPDC052347</strain>
    </source>
</reference>
<feature type="transmembrane region" description="Helical" evidence="8">
    <location>
        <begin position="374"/>
        <end position="397"/>
    </location>
</feature>
<feature type="domain" description="Major facilitator superfamily (MFS) profile" evidence="9">
    <location>
        <begin position="27"/>
        <end position="495"/>
    </location>
</feature>
<keyword evidence="6 8" id="KW-0472">Membrane</keyword>
<accession>A0ABV3K263</accession>
<name>A0ABV3K263_STRON</name>
<feature type="transmembrane region" description="Helical" evidence="8">
    <location>
        <begin position="469"/>
        <end position="491"/>
    </location>
</feature>
<evidence type="ECO:0000256" key="8">
    <source>
        <dbReference type="SAM" id="Phobius"/>
    </source>
</evidence>
<evidence type="ECO:0000256" key="4">
    <source>
        <dbReference type="ARBA" id="ARBA00022692"/>
    </source>
</evidence>
<dbReference type="EMBL" id="JBFAUK010000019">
    <property type="protein sequence ID" value="MEV5509241.1"/>
    <property type="molecule type" value="Genomic_DNA"/>
</dbReference>
<proteinExistence type="predicted"/>
<feature type="transmembrane region" description="Helical" evidence="8">
    <location>
        <begin position="237"/>
        <end position="259"/>
    </location>
</feature>
<dbReference type="InterPro" id="IPR004638">
    <property type="entry name" value="EmrB-like"/>
</dbReference>
<dbReference type="PROSITE" id="PS50850">
    <property type="entry name" value="MFS"/>
    <property type="match status" value="1"/>
</dbReference>
<dbReference type="InterPro" id="IPR036259">
    <property type="entry name" value="MFS_trans_sf"/>
</dbReference>
<dbReference type="SUPFAM" id="SSF103473">
    <property type="entry name" value="MFS general substrate transporter"/>
    <property type="match status" value="1"/>
</dbReference>
<evidence type="ECO:0000313" key="10">
    <source>
        <dbReference type="EMBL" id="MEV5509241.1"/>
    </source>
</evidence>
<keyword evidence="4 8" id="KW-0812">Transmembrane</keyword>
<dbReference type="PRINTS" id="PR01036">
    <property type="entry name" value="TCRTETB"/>
</dbReference>
<dbReference type="PANTHER" id="PTHR42718">
    <property type="entry name" value="MAJOR FACILITATOR SUPERFAMILY MULTIDRUG TRANSPORTER MFSC"/>
    <property type="match status" value="1"/>
</dbReference>
<feature type="transmembrane region" description="Helical" evidence="8">
    <location>
        <begin position="213"/>
        <end position="231"/>
    </location>
</feature>
<protein>
    <submittedName>
        <fullName evidence="10">MFS transporter</fullName>
    </submittedName>
</protein>
<feature type="transmembrane region" description="Helical" evidence="8">
    <location>
        <begin position="153"/>
        <end position="174"/>
    </location>
</feature>
<gene>
    <name evidence="10" type="ORF">AB0L16_22880</name>
</gene>
<evidence type="ECO:0000256" key="3">
    <source>
        <dbReference type="ARBA" id="ARBA00022475"/>
    </source>
</evidence>
<feature type="transmembrane region" description="Helical" evidence="8">
    <location>
        <begin position="316"/>
        <end position="338"/>
    </location>
</feature>
<organism evidence="10 11">
    <name type="scientific">Streptomyces orinoci</name>
    <name type="common">Streptoverticillium orinoci</name>
    <dbReference type="NCBI Taxonomy" id="67339"/>
    <lineage>
        <taxon>Bacteria</taxon>
        <taxon>Bacillati</taxon>
        <taxon>Actinomycetota</taxon>
        <taxon>Actinomycetes</taxon>
        <taxon>Kitasatosporales</taxon>
        <taxon>Streptomycetaceae</taxon>
        <taxon>Streptomyces</taxon>
    </lineage>
</organism>
<evidence type="ECO:0000259" key="9">
    <source>
        <dbReference type="PROSITE" id="PS50850"/>
    </source>
</evidence>
<keyword evidence="3" id="KW-1003">Cell membrane</keyword>
<keyword evidence="11" id="KW-1185">Reference proteome</keyword>
<dbReference type="InterPro" id="IPR011701">
    <property type="entry name" value="MFS"/>
</dbReference>
<dbReference type="CDD" id="cd17321">
    <property type="entry name" value="MFS_MMR_MDR_like"/>
    <property type="match status" value="1"/>
</dbReference>
<evidence type="ECO:0000313" key="11">
    <source>
        <dbReference type="Proteomes" id="UP001552594"/>
    </source>
</evidence>
<dbReference type="Gene3D" id="1.20.1720.10">
    <property type="entry name" value="Multidrug resistance protein D"/>
    <property type="match status" value="1"/>
</dbReference>
<sequence>MSSDSPTTTSPQPVQSAPTAVSHPGLALAVIASAQLILVLDNTIMNIALPSIQTDLDISSANLAWVVNAYALAFGGLMLLGGRAGDLYGRRRVFRFGLAVFTLASLLGGLAPNEATLLGARVVQGVGAAIASPTALSLIATTFPEGKPRNRALGVYAAMAGVGSALGLMLGGVLTDYLNWRWVLFVNVPIGLLVVIGTRFLGDANRDNGRLDVPGAITATAGMVSLVYAITRGGEDGWTDAITVSFFVVAAVLLSVFLFTQARVAEPMMPLRLLRDRNRAGSYATMLLVGAGMFSTFYFLTLYMQQTLSYSPVKTGFAYLPFTFGMGISAGFLGAKLVAFVPPRAVVAPGALIGAGGLLWFSSLDASSSYTTHLMPAMFVTALGLGLCLVPLTLGAVRGVGEHDAGIASGLLDASQQVGGALGLAALSTVSTTVADNKLPHAGAAYFRGIASHDFGLVERAKVALTDGYTSSFGVGSAVLAGAALLVVVAVNAKKPQPGDVHPPVG</sequence>
<comment type="subcellular location">
    <subcellularLocation>
        <location evidence="1">Cell membrane</location>
        <topology evidence="1">Multi-pass membrane protein</topology>
    </subcellularLocation>
</comment>
<dbReference type="Gene3D" id="1.20.1250.20">
    <property type="entry name" value="MFS general substrate transporter like domains"/>
    <property type="match status" value="1"/>
</dbReference>
<feature type="transmembrane region" description="Helical" evidence="8">
    <location>
        <begin position="122"/>
        <end position="141"/>
    </location>
</feature>
<dbReference type="Pfam" id="PF07690">
    <property type="entry name" value="MFS_1"/>
    <property type="match status" value="1"/>
</dbReference>
<feature type="transmembrane region" description="Helical" evidence="8">
    <location>
        <begin position="180"/>
        <end position="201"/>
    </location>
</feature>
<keyword evidence="7" id="KW-0046">Antibiotic resistance</keyword>
<evidence type="ECO:0000256" key="2">
    <source>
        <dbReference type="ARBA" id="ARBA00022448"/>
    </source>
</evidence>
<feature type="transmembrane region" description="Helical" evidence="8">
    <location>
        <begin position="345"/>
        <end position="362"/>
    </location>
</feature>
<feature type="transmembrane region" description="Helical" evidence="8">
    <location>
        <begin position="280"/>
        <end position="304"/>
    </location>
</feature>
<keyword evidence="5 8" id="KW-1133">Transmembrane helix</keyword>
<dbReference type="NCBIfam" id="TIGR00711">
    <property type="entry name" value="efflux_EmrB"/>
    <property type="match status" value="1"/>
</dbReference>
<dbReference type="InterPro" id="IPR020846">
    <property type="entry name" value="MFS_dom"/>
</dbReference>
<comment type="caution">
    <text evidence="10">The sequence shown here is derived from an EMBL/GenBank/DDBJ whole genome shotgun (WGS) entry which is preliminary data.</text>
</comment>
<feature type="transmembrane region" description="Helical" evidence="8">
    <location>
        <begin position="93"/>
        <end position="110"/>
    </location>
</feature>
<evidence type="ECO:0000256" key="7">
    <source>
        <dbReference type="ARBA" id="ARBA00023251"/>
    </source>
</evidence>